<dbReference type="STRING" id="68214.AVL59_02530"/>
<gene>
    <name evidence="2" type="ORF">AVL59_02530</name>
    <name evidence="3" type="ORF">J2Z21_007504</name>
</gene>
<dbReference type="SUPFAM" id="SSF55729">
    <property type="entry name" value="Acyl-CoA N-acyltransferases (Nat)"/>
    <property type="match status" value="1"/>
</dbReference>
<evidence type="ECO:0000313" key="4">
    <source>
        <dbReference type="Proteomes" id="UP000092659"/>
    </source>
</evidence>
<dbReference type="KEGG" id="sgs:AVL59_02530"/>
<evidence type="ECO:0000313" key="3">
    <source>
        <dbReference type="EMBL" id="MBP2054495.1"/>
    </source>
</evidence>
<evidence type="ECO:0000313" key="2">
    <source>
        <dbReference type="EMBL" id="ANP48594.1"/>
    </source>
</evidence>
<evidence type="ECO:0000313" key="5">
    <source>
        <dbReference type="Proteomes" id="UP001519309"/>
    </source>
</evidence>
<protein>
    <recommendedName>
        <fullName evidence="1">BioF2-like acetyltransferase domain-containing protein</fullName>
    </recommendedName>
</protein>
<reference evidence="2 4" key="1">
    <citation type="submission" date="2016-06" db="EMBL/GenBank/DDBJ databases">
        <title>Complete genome sequence of Streptomyces griseochromogenes ATCC 14511, the Blasticidin S producer.</title>
        <authorList>
            <person name="Wu L."/>
        </authorList>
    </citation>
    <scope>NUCLEOTIDE SEQUENCE [LARGE SCALE GENOMIC DNA]</scope>
    <source>
        <strain evidence="2 4">ATCC 14511</strain>
    </source>
</reference>
<dbReference type="InterPro" id="IPR038740">
    <property type="entry name" value="BioF2-like_GNAT_dom"/>
</dbReference>
<dbReference type="Proteomes" id="UP000092659">
    <property type="component" value="Chromosome"/>
</dbReference>
<dbReference type="RefSeq" id="WP_067299574.1">
    <property type="nucleotide sequence ID" value="NZ_CP016279.1"/>
</dbReference>
<name>A0A1B1APX3_9ACTN</name>
<dbReference type="InterPro" id="IPR016181">
    <property type="entry name" value="Acyl_CoA_acyltransferase"/>
</dbReference>
<dbReference type="OrthoDB" id="6028172at2"/>
<proteinExistence type="predicted"/>
<evidence type="ECO:0000259" key="1">
    <source>
        <dbReference type="Pfam" id="PF13480"/>
    </source>
</evidence>
<reference evidence="3 5" key="2">
    <citation type="submission" date="2021-03" db="EMBL/GenBank/DDBJ databases">
        <title>Genomic Encyclopedia of Type Strains, Phase IV (KMG-IV): sequencing the most valuable type-strain genomes for metagenomic binning, comparative biology and taxonomic classification.</title>
        <authorList>
            <person name="Goeker M."/>
        </authorList>
    </citation>
    <scope>NUCLEOTIDE SEQUENCE [LARGE SCALE GENOMIC DNA]</scope>
    <source>
        <strain evidence="3 5">DSM 40499</strain>
    </source>
</reference>
<dbReference type="EMBL" id="CP016279">
    <property type="protein sequence ID" value="ANP48594.1"/>
    <property type="molecule type" value="Genomic_DNA"/>
</dbReference>
<dbReference type="Proteomes" id="UP001519309">
    <property type="component" value="Unassembled WGS sequence"/>
</dbReference>
<dbReference type="Pfam" id="PF13480">
    <property type="entry name" value="Acetyltransf_6"/>
    <property type="match status" value="1"/>
</dbReference>
<sequence length="342" mass="37805">MTVTGAGEQVRITVTDSLAPVGREAWNELVAACDASVFYGYDFLRSVESDPLTYPSTAYYLLARTGTGELVAALPVYLQRTRDPFATGPGADDVLDALVGHVWHCYDTRLLYRGELTAWLVEQFWQALGDLAAAHRAQMWGLVNVPLRERLAQQLKAIGVPVEQTAPRYRLPIVGGPATLDEHLAGVGRASRRSLRQYARRAERAEARVTLRTGRDVLDEDVLDLCLGTANKHAPGYYPPDRLGALIERLGDACRILRIDLGGTLLATSICLYDDTRMHAWAGGCLYPPELNWSPQYALFEAELRAGFGSGRPVLECGRRNDEFKLRYGLQAYPLGRAVQRG</sequence>
<keyword evidence="5" id="KW-1185">Reference proteome</keyword>
<dbReference type="Gene3D" id="3.40.630.30">
    <property type="match status" value="1"/>
</dbReference>
<accession>A0A1B1APX3</accession>
<dbReference type="EMBL" id="JAGGLP010000022">
    <property type="protein sequence ID" value="MBP2054495.1"/>
    <property type="molecule type" value="Genomic_DNA"/>
</dbReference>
<feature type="domain" description="BioF2-like acetyltransferase" evidence="1">
    <location>
        <begin position="191"/>
        <end position="325"/>
    </location>
</feature>
<organism evidence="2 4">
    <name type="scientific">Streptomyces griseochromogenes</name>
    <dbReference type="NCBI Taxonomy" id="68214"/>
    <lineage>
        <taxon>Bacteria</taxon>
        <taxon>Bacillati</taxon>
        <taxon>Actinomycetota</taxon>
        <taxon>Actinomycetes</taxon>
        <taxon>Kitasatosporales</taxon>
        <taxon>Streptomycetaceae</taxon>
        <taxon>Streptomyces</taxon>
    </lineage>
</organism>
<dbReference type="AlphaFoldDB" id="A0A1B1APX3"/>